<dbReference type="HOGENOM" id="CLU_1421892_0_0_1"/>
<evidence type="ECO:0000256" key="1">
    <source>
        <dbReference type="SAM" id="SignalP"/>
    </source>
</evidence>
<evidence type="ECO:0000313" key="3">
    <source>
        <dbReference type="Proteomes" id="UP000053257"/>
    </source>
</evidence>
<dbReference type="AlphaFoldDB" id="A0A0C3NPT2"/>
<protein>
    <recommendedName>
        <fullName evidence="4">Secreted protein</fullName>
    </recommendedName>
</protein>
<dbReference type="EMBL" id="KN840502">
    <property type="protein sequence ID" value="KIP07159.1"/>
    <property type="molecule type" value="Genomic_DNA"/>
</dbReference>
<evidence type="ECO:0000313" key="2">
    <source>
        <dbReference type="EMBL" id="KIP07159.1"/>
    </source>
</evidence>
<gene>
    <name evidence="2" type="ORF">PHLGIDRAFT_428583</name>
</gene>
<dbReference type="Proteomes" id="UP000053257">
    <property type="component" value="Unassembled WGS sequence"/>
</dbReference>
<organism evidence="2 3">
    <name type="scientific">Phlebiopsis gigantea (strain 11061_1 CR5-6)</name>
    <name type="common">White-rot fungus</name>
    <name type="synonym">Peniophora gigantea</name>
    <dbReference type="NCBI Taxonomy" id="745531"/>
    <lineage>
        <taxon>Eukaryota</taxon>
        <taxon>Fungi</taxon>
        <taxon>Dikarya</taxon>
        <taxon>Basidiomycota</taxon>
        <taxon>Agaricomycotina</taxon>
        <taxon>Agaricomycetes</taxon>
        <taxon>Polyporales</taxon>
        <taxon>Phanerochaetaceae</taxon>
        <taxon>Phlebiopsis</taxon>
    </lineage>
</organism>
<accession>A0A0C3NPT2</accession>
<keyword evidence="1" id="KW-0732">Signal</keyword>
<name>A0A0C3NPT2_PHLG1</name>
<sequence>MLHMFLMIGVRLVGLPESVTTIGRRTYSFKGFRKSASVTCAPNPEEMKVRLFPHTCGLARAQVSVAGTSIVLRRNCPCTPQITVHAVVTDQLWAARIHEPLRRPQEPRDTLVAGGYSLQHDIPQPAITSFMYFRCSMSHDLGVMHICMHWTAYSNYLWASNQYRSKTFFRKRTTHTFARIYNSFSFSFRDS</sequence>
<feature type="signal peptide" evidence="1">
    <location>
        <begin position="1"/>
        <end position="21"/>
    </location>
</feature>
<reference evidence="2 3" key="1">
    <citation type="journal article" date="2014" name="PLoS Genet.">
        <title>Analysis of the Phlebiopsis gigantea genome, transcriptome and secretome provides insight into its pioneer colonization strategies of wood.</title>
        <authorList>
            <person name="Hori C."/>
            <person name="Ishida T."/>
            <person name="Igarashi K."/>
            <person name="Samejima M."/>
            <person name="Suzuki H."/>
            <person name="Master E."/>
            <person name="Ferreira P."/>
            <person name="Ruiz-Duenas F.J."/>
            <person name="Held B."/>
            <person name="Canessa P."/>
            <person name="Larrondo L.F."/>
            <person name="Schmoll M."/>
            <person name="Druzhinina I.S."/>
            <person name="Kubicek C.P."/>
            <person name="Gaskell J.A."/>
            <person name="Kersten P."/>
            <person name="St John F."/>
            <person name="Glasner J."/>
            <person name="Sabat G."/>
            <person name="Splinter BonDurant S."/>
            <person name="Syed K."/>
            <person name="Yadav J."/>
            <person name="Mgbeahuruike A.C."/>
            <person name="Kovalchuk A."/>
            <person name="Asiegbu F.O."/>
            <person name="Lackner G."/>
            <person name="Hoffmeister D."/>
            <person name="Rencoret J."/>
            <person name="Gutierrez A."/>
            <person name="Sun H."/>
            <person name="Lindquist E."/>
            <person name="Barry K."/>
            <person name="Riley R."/>
            <person name="Grigoriev I.V."/>
            <person name="Henrissat B."/>
            <person name="Kues U."/>
            <person name="Berka R.M."/>
            <person name="Martinez A.T."/>
            <person name="Covert S.F."/>
            <person name="Blanchette R.A."/>
            <person name="Cullen D."/>
        </authorList>
    </citation>
    <scope>NUCLEOTIDE SEQUENCE [LARGE SCALE GENOMIC DNA]</scope>
    <source>
        <strain evidence="2 3">11061_1 CR5-6</strain>
    </source>
</reference>
<feature type="chain" id="PRO_5002167583" description="Secreted protein" evidence="1">
    <location>
        <begin position="22"/>
        <end position="191"/>
    </location>
</feature>
<keyword evidence="3" id="KW-1185">Reference proteome</keyword>
<proteinExistence type="predicted"/>
<evidence type="ECO:0008006" key="4">
    <source>
        <dbReference type="Google" id="ProtNLM"/>
    </source>
</evidence>